<feature type="compositionally biased region" description="Pro residues" evidence="1">
    <location>
        <begin position="258"/>
        <end position="271"/>
    </location>
</feature>
<evidence type="ECO:0000256" key="1">
    <source>
        <dbReference type="SAM" id="MobiDB-lite"/>
    </source>
</evidence>
<dbReference type="InterPro" id="IPR010982">
    <property type="entry name" value="Lambda_DNA-bd_dom_sf"/>
</dbReference>
<feature type="region of interest" description="Disordered" evidence="1">
    <location>
        <begin position="150"/>
        <end position="400"/>
    </location>
</feature>
<reference evidence="4" key="1">
    <citation type="submission" date="2016-10" db="EMBL/GenBank/DDBJ databases">
        <authorList>
            <person name="Varghese N."/>
            <person name="Submissions S."/>
        </authorList>
    </citation>
    <scope>NUCLEOTIDE SEQUENCE [LARGE SCALE GENOMIC DNA]</scope>
    <source>
        <strain evidence="4">930I</strain>
    </source>
</reference>
<feature type="compositionally biased region" description="Low complexity" evidence="1">
    <location>
        <begin position="272"/>
        <end position="285"/>
    </location>
</feature>
<feature type="region of interest" description="Disordered" evidence="1">
    <location>
        <begin position="1"/>
        <end position="20"/>
    </location>
</feature>
<feature type="compositionally biased region" description="Low complexity" evidence="1">
    <location>
        <begin position="193"/>
        <end position="245"/>
    </location>
</feature>
<dbReference type="STRING" id="83401.SAMN05421742_101442"/>
<feature type="compositionally biased region" description="Low complexity" evidence="1">
    <location>
        <begin position="303"/>
        <end position="313"/>
    </location>
</feature>
<accession>A0A1G7UUP9</accession>
<dbReference type="AlphaFoldDB" id="A0A1G7UUP9"/>
<evidence type="ECO:0000313" key="3">
    <source>
        <dbReference type="EMBL" id="SDG51335.1"/>
    </source>
</evidence>
<dbReference type="PANTHER" id="PTHR34475:SF1">
    <property type="entry name" value="CYTOSKELETON PROTEIN RODZ"/>
    <property type="match status" value="1"/>
</dbReference>
<dbReference type="Gene3D" id="1.10.260.40">
    <property type="entry name" value="lambda repressor-like DNA-binding domains"/>
    <property type="match status" value="1"/>
</dbReference>
<feature type="compositionally biased region" description="Basic and acidic residues" evidence="1">
    <location>
        <begin position="1"/>
        <end position="12"/>
    </location>
</feature>
<dbReference type="GO" id="GO:0003677">
    <property type="term" value="F:DNA binding"/>
    <property type="evidence" value="ECO:0007669"/>
    <property type="project" value="InterPro"/>
</dbReference>
<dbReference type="Pfam" id="PF13413">
    <property type="entry name" value="HTH_25"/>
    <property type="match status" value="1"/>
</dbReference>
<sequence length="485" mass="48539">MSWSPADRDPGERGSVGALLAATREREGEDLGQVAAVLRIRRTHLEAIEQGRYEDLPGATYAAGFVRSYADYLGLDAEEVVRRFKQEGMAPGPSRNDFPVPSSESRLPGPGLILAGLLVAGLGYGAWYLATAESDLATMVGELPARFSDLVGGDETAPAPPATRTPEAESGPETGPEIGADPDEDAPPPEPEPLAGATPGATAGTATDGVADAVPNGAPTSEAPAPPASATDGAAPVASADPAPSTGSADSGAQTLPAPRPIPLADPPQPPAATAEAAPASTPGADSGESGDETPDTPPPPAEAAEPRPATAASSLPVPEPATDAAGDSPAPAEPPAAPAEPAPQANTDAAPADTAPAAAATQSTTRPTAQPATQPTTRPATLPAVPADPAAPDSPLAQGGDGRVVIHARQGVWFQIKAGDELVTSRLLRQGDSYTVPARDNLILITGNAGGMEIEVDGQPVPPIGAQGEVVRGVSLDPADLKRR</sequence>
<proteinExistence type="predicted"/>
<organism evidence="3 4">
    <name type="scientific">Roseospirillum parvum</name>
    <dbReference type="NCBI Taxonomy" id="83401"/>
    <lineage>
        <taxon>Bacteria</taxon>
        <taxon>Pseudomonadati</taxon>
        <taxon>Pseudomonadota</taxon>
        <taxon>Alphaproteobacteria</taxon>
        <taxon>Rhodospirillales</taxon>
        <taxon>Rhodospirillaceae</taxon>
        <taxon>Roseospirillum</taxon>
    </lineage>
</organism>
<name>A0A1G7UUP9_9PROT</name>
<dbReference type="RefSeq" id="WP_092614679.1">
    <property type="nucleotide sequence ID" value="NZ_FNCV01000001.1"/>
</dbReference>
<dbReference type="InterPro" id="IPR050400">
    <property type="entry name" value="Bact_Cytoskel_RodZ"/>
</dbReference>
<dbReference type="InterPro" id="IPR025194">
    <property type="entry name" value="RodZ-like_C"/>
</dbReference>
<protein>
    <submittedName>
        <fullName evidence="3">Protein RodZ, contains Xre-like HTH and DUF4115 domains</fullName>
    </submittedName>
</protein>
<dbReference type="EMBL" id="FNCV01000001">
    <property type="protein sequence ID" value="SDG51335.1"/>
    <property type="molecule type" value="Genomic_DNA"/>
</dbReference>
<feature type="domain" description="Cytoskeleton protein RodZ-like C-terminal" evidence="2">
    <location>
        <begin position="406"/>
        <end position="473"/>
    </location>
</feature>
<dbReference type="Proteomes" id="UP000217076">
    <property type="component" value="Unassembled WGS sequence"/>
</dbReference>
<dbReference type="PANTHER" id="PTHR34475">
    <property type="match status" value="1"/>
</dbReference>
<keyword evidence="4" id="KW-1185">Reference proteome</keyword>
<feature type="compositionally biased region" description="Pro residues" evidence="1">
    <location>
        <begin position="332"/>
        <end position="342"/>
    </location>
</feature>
<evidence type="ECO:0000259" key="2">
    <source>
        <dbReference type="Pfam" id="PF13464"/>
    </source>
</evidence>
<gene>
    <name evidence="3" type="ORF">SAMN05421742_101442</name>
</gene>
<dbReference type="Pfam" id="PF13464">
    <property type="entry name" value="RodZ_C"/>
    <property type="match status" value="1"/>
</dbReference>
<dbReference type="OrthoDB" id="9790252at2"/>
<evidence type="ECO:0000313" key="4">
    <source>
        <dbReference type="Proteomes" id="UP000217076"/>
    </source>
</evidence>
<feature type="compositionally biased region" description="Low complexity" evidence="1">
    <location>
        <begin position="343"/>
        <end position="398"/>
    </location>
</feature>